<dbReference type="Proteomes" id="UP000002512">
    <property type="component" value="Chromosome"/>
</dbReference>
<evidence type="ECO:0000256" key="4">
    <source>
        <dbReference type="PROSITE-ProRule" id="PRU01248"/>
    </source>
</evidence>
<gene>
    <name evidence="7" type="ordered locus">SMU_191c</name>
</gene>
<dbReference type="EMBL" id="AE014133">
    <property type="protein sequence ID" value="AAN57965.1"/>
    <property type="molecule type" value="Genomic_DNA"/>
</dbReference>
<dbReference type="InterPro" id="IPR002104">
    <property type="entry name" value="Integrase_catalytic"/>
</dbReference>
<organism evidence="7 8">
    <name type="scientific">Streptococcus mutans serotype c (strain ATCC 700610 / UA159)</name>
    <dbReference type="NCBI Taxonomy" id="210007"/>
    <lineage>
        <taxon>Bacteria</taxon>
        <taxon>Bacillati</taxon>
        <taxon>Bacillota</taxon>
        <taxon>Bacilli</taxon>
        <taxon>Lactobacillales</taxon>
        <taxon>Streptococcaceae</taxon>
        <taxon>Streptococcus</taxon>
    </lineage>
</organism>
<dbReference type="GO" id="GO:0015074">
    <property type="term" value="P:DNA integration"/>
    <property type="evidence" value="ECO:0007669"/>
    <property type="project" value="InterPro"/>
</dbReference>
<keyword evidence="3" id="KW-0233">DNA recombination</keyword>
<dbReference type="OrthoDB" id="9803188at2"/>
<protein>
    <submittedName>
        <fullName evidence="7">Integrase</fullName>
    </submittedName>
</protein>
<evidence type="ECO:0000313" key="7">
    <source>
        <dbReference type="EMBL" id="AAN57965.1"/>
    </source>
</evidence>
<accession>Q8DW81</accession>
<dbReference type="GO" id="GO:0006310">
    <property type="term" value="P:DNA recombination"/>
    <property type="evidence" value="ECO:0007669"/>
    <property type="project" value="UniProtKB-KW"/>
</dbReference>
<dbReference type="InterPro" id="IPR011010">
    <property type="entry name" value="DNA_brk_join_enz"/>
</dbReference>
<dbReference type="PROSITE" id="PS51900">
    <property type="entry name" value="CB"/>
    <property type="match status" value="1"/>
</dbReference>
<dbReference type="SUPFAM" id="SSF56349">
    <property type="entry name" value="DNA breaking-rejoining enzymes"/>
    <property type="match status" value="1"/>
</dbReference>
<dbReference type="CDD" id="cd01189">
    <property type="entry name" value="INT_ICEBs1_C_like"/>
    <property type="match status" value="1"/>
</dbReference>
<dbReference type="InterPro" id="IPR050090">
    <property type="entry name" value="Tyrosine_recombinase_XerCD"/>
</dbReference>
<dbReference type="PATRIC" id="fig|210007.7.peg.164"/>
<name>Q8DW81_STRMU</name>
<evidence type="ECO:0000256" key="3">
    <source>
        <dbReference type="ARBA" id="ARBA00023172"/>
    </source>
</evidence>
<sequence>MINMYIPQFNPRIRKDQKSGLFFFEIRDNEGKTVSYQSGFNTKREAENTALEIQQKLRQGYTLDRYTSLYDWFQTWYDLKIRPKKKLSQETKKNYQIYGETLKRLFGDKPIIDIKSSQYQRIMNVYGETVGYDYLSRINSVIRKIIKLAQSDKIVIDDFTSTVELFAGKDGQKVNEKYIHSVEDYHRLISYLENNLNYEDSVVNHVIYVIAKTGMRYGEIIGLTNNDTSLDEHYLHTYKRYNTSTWKWTNAKNESSKRYIPIDDKIVAALSNMIKERERINSLLRIKNKEEFLFFHYGLEHGIPSVATVNKALKKILKKLDIEPIITTKGLRHTYGSYLLHNNIDMGVVARILGHKDIQMLIQVYGHTLTEKIDKEFKEVEQIMNRI</sequence>
<keyword evidence="2 4" id="KW-0238">DNA-binding</keyword>
<dbReference type="PANTHER" id="PTHR30349">
    <property type="entry name" value="PHAGE INTEGRASE-RELATED"/>
    <property type="match status" value="1"/>
</dbReference>
<dbReference type="GO" id="GO:0003677">
    <property type="term" value="F:DNA binding"/>
    <property type="evidence" value="ECO:0007669"/>
    <property type="project" value="UniProtKB-UniRule"/>
</dbReference>
<evidence type="ECO:0000256" key="2">
    <source>
        <dbReference type="ARBA" id="ARBA00023125"/>
    </source>
</evidence>
<evidence type="ECO:0000313" key="8">
    <source>
        <dbReference type="Proteomes" id="UP000002512"/>
    </source>
</evidence>
<comment type="similarity">
    <text evidence="1">Belongs to the 'phage' integrase family.</text>
</comment>
<dbReference type="Pfam" id="PF00589">
    <property type="entry name" value="Phage_integrase"/>
    <property type="match status" value="1"/>
</dbReference>
<reference evidence="7 8" key="1">
    <citation type="journal article" date="2002" name="Proc. Natl. Acad. Sci. U.S.A.">
        <title>Genome sequence of Streptococcus mutans UA159, a cariogenic dental pathogen.</title>
        <authorList>
            <person name="Ajdic D."/>
            <person name="McShan W.M."/>
            <person name="McLaughlin R.E."/>
            <person name="Savic G."/>
            <person name="Chang J."/>
            <person name="Carson M.B."/>
            <person name="Primeaux C."/>
            <person name="Tian R."/>
            <person name="Kenton S."/>
            <person name="Jia H."/>
            <person name="Lin S."/>
            <person name="Qian Y."/>
            <person name="Li S."/>
            <person name="Zhu H."/>
            <person name="Najar F."/>
            <person name="Lai H."/>
            <person name="White J."/>
            <person name="Roe B.A."/>
            <person name="Ferretti J.J."/>
        </authorList>
    </citation>
    <scope>NUCLEOTIDE SEQUENCE [LARGE SCALE GENOMIC DNA]</scope>
    <source>
        <strain evidence="8">ATCC 700610 / UA159</strain>
    </source>
</reference>
<dbReference type="PANTHER" id="PTHR30349:SF64">
    <property type="entry name" value="PROPHAGE INTEGRASE INTD-RELATED"/>
    <property type="match status" value="1"/>
</dbReference>
<dbReference type="KEGG" id="smu:SMU_191c"/>
<evidence type="ECO:0000256" key="1">
    <source>
        <dbReference type="ARBA" id="ARBA00008857"/>
    </source>
</evidence>
<keyword evidence="8" id="KW-1185">Reference proteome</keyword>
<dbReference type="HOGENOM" id="CLU_027562_17_6_9"/>
<dbReference type="STRING" id="210007.SMU_191c"/>
<feature type="domain" description="Tyr recombinase" evidence="5">
    <location>
        <begin position="175"/>
        <end position="378"/>
    </location>
</feature>
<dbReference type="PROSITE" id="PS51898">
    <property type="entry name" value="TYR_RECOMBINASE"/>
    <property type="match status" value="1"/>
</dbReference>
<proteinExistence type="inferred from homology"/>
<dbReference type="Gene3D" id="1.10.443.10">
    <property type="entry name" value="Intergrase catalytic core"/>
    <property type="match status" value="1"/>
</dbReference>
<dbReference type="InterPro" id="IPR013762">
    <property type="entry name" value="Integrase-like_cat_sf"/>
</dbReference>
<evidence type="ECO:0000259" key="6">
    <source>
        <dbReference type="PROSITE" id="PS51900"/>
    </source>
</evidence>
<evidence type="ECO:0000259" key="5">
    <source>
        <dbReference type="PROSITE" id="PS51898"/>
    </source>
</evidence>
<dbReference type="InterPro" id="IPR010998">
    <property type="entry name" value="Integrase_recombinase_N"/>
</dbReference>
<dbReference type="InterPro" id="IPR044068">
    <property type="entry name" value="CB"/>
</dbReference>
<dbReference type="eggNOG" id="COG0582">
    <property type="taxonomic scope" value="Bacteria"/>
</dbReference>
<feature type="domain" description="Core-binding (CB)" evidence="6">
    <location>
        <begin position="67"/>
        <end position="150"/>
    </location>
</feature>
<dbReference type="Gene3D" id="1.10.150.130">
    <property type="match status" value="1"/>
</dbReference>
<dbReference type="DNASU" id="1029764"/>
<dbReference type="PhylomeDB" id="Q8DW81"/>
<dbReference type="AlphaFoldDB" id="Q8DW81"/>